<name>A0A558HQA9_9GAMM</name>
<keyword evidence="3" id="KW-1185">Reference proteome</keyword>
<proteinExistence type="predicted"/>
<dbReference type="OrthoDB" id="13610at2"/>
<dbReference type="EMBL" id="VNFH01000004">
    <property type="protein sequence ID" value="TVU71313.1"/>
    <property type="molecule type" value="Genomic_DNA"/>
</dbReference>
<dbReference type="InterPro" id="IPR037401">
    <property type="entry name" value="SnoaL-like"/>
</dbReference>
<sequence length="135" mass="15288">MHAPETRTMNREQMTAMFDAFNRHAIDDVMEYFADDVVFDTVSGDEAHGTRIVGKAAVRDAFVNTWTTMPDVQWAKGEFFFADQRVVSECTFMATQPNGLRVEAESVDLFTIEKGKITRKQAFRKQRPAFSVPGA</sequence>
<dbReference type="Gene3D" id="3.10.450.50">
    <property type="match status" value="1"/>
</dbReference>
<evidence type="ECO:0000313" key="3">
    <source>
        <dbReference type="Proteomes" id="UP000319941"/>
    </source>
</evidence>
<dbReference type="InterPro" id="IPR032710">
    <property type="entry name" value="NTF2-like_dom_sf"/>
</dbReference>
<evidence type="ECO:0000313" key="2">
    <source>
        <dbReference type="EMBL" id="TVU71313.1"/>
    </source>
</evidence>
<dbReference type="SUPFAM" id="SSF54427">
    <property type="entry name" value="NTF2-like"/>
    <property type="match status" value="1"/>
</dbReference>
<organism evidence="2 3">
    <name type="scientific">Cobetia crustatorum</name>
    <dbReference type="NCBI Taxonomy" id="553385"/>
    <lineage>
        <taxon>Bacteria</taxon>
        <taxon>Pseudomonadati</taxon>
        <taxon>Pseudomonadota</taxon>
        <taxon>Gammaproteobacteria</taxon>
        <taxon>Oceanospirillales</taxon>
        <taxon>Halomonadaceae</taxon>
        <taxon>Cobetia</taxon>
    </lineage>
</organism>
<comment type="caution">
    <text evidence="2">The sequence shown here is derived from an EMBL/GenBank/DDBJ whole genome shotgun (WGS) entry which is preliminary data.</text>
</comment>
<feature type="domain" description="SnoaL-like" evidence="1">
    <location>
        <begin position="15"/>
        <end position="119"/>
    </location>
</feature>
<dbReference type="Pfam" id="PF12680">
    <property type="entry name" value="SnoaL_2"/>
    <property type="match status" value="1"/>
</dbReference>
<gene>
    <name evidence="2" type="ORF">FQP86_07275</name>
</gene>
<dbReference type="Proteomes" id="UP000319941">
    <property type="component" value="Unassembled WGS sequence"/>
</dbReference>
<reference evidence="2 3" key="1">
    <citation type="submission" date="2019-07" db="EMBL/GenBank/DDBJ databases">
        <title>Diversity of Bacteria from Kongsfjorden, Arctic.</title>
        <authorList>
            <person name="Yu Y."/>
        </authorList>
    </citation>
    <scope>NUCLEOTIDE SEQUENCE [LARGE SCALE GENOMIC DNA]</scope>
    <source>
        <strain evidence="2 3">SM1923</strain>
    </source>
</reference>
<protein>
    <submittedName>
        <fullName evidence="2">Nuclear transport factor 2 family protein</fullName>
    </submittedName>
</protein>
<accession>A0A558HQA9</accession>
<dbReference type="AlphaFoldDB" id="A0A558HQA9"/>
<evidence type="ECO:0000259" key="1">
    <source>
        <dbReference type="Pfam" id="PF12680"/>
    </source>
</evidence>